<feature type="non-terminal residue" evidence="3">
    <location>
        <position position="1"/>
    </location>
</feature>
<dbReference type="RefSeq" id="XP_022348513.1">
    <property type="nucleotide sequence ID" value="XM_022492805.1"/>
</dbReference>
<feature type="compositionally biased region" description="Basic residues" evidence="1">
    <location>
        <begin position="200"/>
        <end position="217"/>
    </location>
</feature>
<evidence type="ECO:0000313" key="3">
    <source>
        <dbReference type="RefSeq" id="XP_022348513.1"/>
    </source>
</evidence>
<feature type="region of interest" description="Disordered" evidence="1">
    <location>
        <begin position="183"/>
        <end position="272"/>
    </location>
</feature>
<gene>
    <name evidence="3" type="primary">LOC111140610</name>
</gene>
<dbReference type="GO" id="GO:0005615">
    <property type="term" value="C:extracellular space"/>
    <property type="evidence" value="ECO:0007669"/>
    <property type="project" value="TreeGrafter"/>
</dbReference>
<dbReference type="KEGG" id="elk:111140610"/>
<feature type="compositionally biased region" description="Polar residues" evidence="1">
    <location>
        <begin position="220"/>
        <end position="238"/>
    </location>
</feature>
<dbReference type="STRING" id="391180.A0A2Y9IIR5"/>
<dbReference type="PANTHER" id="PTHR33888:SF1">
    <property type="entry name" value="RIKEN CDNA 4932415D10 GENE"/>
    <property type="match status" value="1"/>
</dbReference>
<dbReference type="OrthoDB" id="9808012at2759"/>
<evidence type="ECO:0000313" key="2">
    <source>
        <dbReference type="Proteomes" id="UP000248482"/>
    </source>
</evidence>
<dbReference type="PANTHER" id="PTHR33888">
    <property type="entry name" value="RIKEN CDNA 4932415D10 GENE"/>
    <property type="match status" value="1"/>
</dbReference>
<dbReference type="AlphaFoldDB" id="A0A2Y9IIR5"/>
<organism evidence="2 3">
    <name type="scientific">Enhydra lutris kenyoni</name>
    <name type="common">northern sea otter</name>
    <dbReference type="NCBI Taxonomy" id="391180"/>
    <lineage>
        <taxon>Eukaryota</taxon>
        <taxon>Metazoa</taxon>
        <taxon>Chordata</taxon>
        <taxon>Craniata</taxon>
        <taxon>Vertebrata</taxon>
        <taxon>Euteleostomi</taxon>
        <taxon>Mammalia</taxon>
        <taxon>Eutheria</taxon>
        <taxon>Laurasiatheria</taxon>
        <taxon>Carnivora</taxon>
        <taxon>Caniformia</taxon>
        <taxon>Musteloidea</taxon>
        <taxon>Mustelidae</taxon>
        <taxon>Lutrinae</taxon>
        <taxon>Enhydra</taxon>
    </lineage>
</organism>
<dbReference type="GeneID" id="111140610"/>
<reference evidence="3" key="1">
    <citation type="submission" date="2025-08" db="UniProtKB">
        <authorList>
            <consortium name="RefSeq"/>
        </authorList>
    </citation>
    <scope>IDENTIFICATION</scope>
    <source>
        <tissue evidence="3">Blood</tissue>
    </source>
</reference>
<dbReference type="Proteomes" id="UP000248482">
    <property type="component" value="Unplaced"/>
</dbReference>
<proteinExistence type="predicted"/>
<name>A0A2Y9IIR5_ENHLU</name>
<protein>
    <submittedName>
        <fullName evidence="3">Uncharacterized protein C2orf16-like</fullName>
    </submittedName>
</protein>
<accession>A0A2Y9IIR5</accession>
<feature type="compositionally biased region" description="Low complexity" evidence="1">
    <location>
        <begin position="254"/>
        <end position="271"/>
    </location>
</feature>
<evidence type="ECO:0000256" key="1">
    <source>
        <dbReference type="SAM" id="MobiDB-lite"/>
    </source>
</evidence>
<sequence>TDLSEQFQLLQDLQLKTAAKLLRSQIPTNVPPPLTSGLVLKYPICLQCGLCVGLNCRHKLQGTLGSYLLIYPQLHLVSTPENHGEIKVSLGFRLRTRKRSQVPKYHRRARSITPRSSISPSLRKAKAYTRASKSPTSTMDFQSVSSQFPAPVQVHIRQRQYRSPALAGKTTIRRPGHYEFIQVHSVPESDSESNQDEKWAKRRNKRTRSSKYPRKRITTGGRTQKTKFYTNGRTTIRSSSRDLPDQLRRKRNGSSQTTTASSKRQSKKSSQPKFIQRLFQGLKQAFQTAGRIMAFAGREEKLTPKKRNHHSF</sequence>
<feature type="non-terminal residue" evidence="3">
    <location>
        <position position="312"/>
    </location>
</feature>
<keyword evidence="2" id="KW-1185">Reference proteome</keyword>